<dbReference type="HOGENOM" id="CLU_208957_0_0_7"/>
<feature type="compositionally biased region" description="Basic residues" evidence="1">
    <location>
        <begin position="36"/>
        <end position="52"/>
    </location>
</feature>
<evidence type="ECO:0000313" key="3">
    <source>
        <dbReference type="EMBL" id="CDK30597.1"/>
    </source>
</evidence>
<dbReference type="KEGG" id="dpb:BABL1_gene_419"/>
<reference evidence="3 4" key="1">
    <citation type="journal article" date="2015" name="Biol. Direct">
        <title>Babela massiliensis, a representative of a widespread bacterial phylum with unusual adaptations to parasitism in amoebae.</title>
        <authorList>
            <person name="Pagnier I."/>
            <person name="Yutin N."/>
            <person name="Croce O."/>
            <person name="Makarova K.S."/>
            <person name="Wolf Y.I."/>
            <person name="Benamar S."/>
            <person name="Raoult D."/>
            <person name="Koonin E.V."/>
            <person name="La Scola B."/>
        </authorList>
    </citation>
    <scope>NUCLEOTIDE SEQUENCE [LARGE SCALE GENOMIC DNA]</scope>
    <source>
        <strain evidence="4">BABL1</strain>
    </source>
</reference>
<feature type="chain" id="PRO_5004744523" evidence="2">
    <location>
        <begin position="21"/>
        <end position="61"/>
    </location>
</feature>
<dbReference type="STRING" id="673862.BABL1_gene_419"/>
<organism evidence="3 4">
    <name type="scientific">Candidatus Babela massiliensis</name>
    <dbReference type="NCBI Taxonomy" id="673862"/>
    <lineage>
        <taxon>Bacteria</taxon>
        <taxon>Candidatus Babelota</taxon>
        <taxon>Candidatus Babeliae</taxon>
        <taxon>Candidatus Babeliales</taxon>
        <taxon>Candidatus Babeliaceae</taxon>
        <taxon>Candidatus Babela</taxon>
    </lineage>
</organism>
<feature type="region of interest" description="Disordered" evidence="1">
    <location>
        <begin position="31"/>
        <end position="61"/>
    </location>
</feature>
<name>V6DG72_9BACT</name>
<dbReference type="AlphaFoldDB" id="V6DG72"/>
<dbReference type="Proteomes" id="UP000018769">
    <property type="component" value="Chromosome I"/>
</dbReference>
<gene>
    <name evidence="3" type="ORF">BABL1_gene_419</name>
</gene>
<feature type="signal peptide" evidence="2">
    <location>
        <begin position="1"/>
        <end position="20"/>
    </location>
</feature>
<evidence type="ECO:0000256" key="1">
    <source>
        <dbReference type="SAM" id="MobiDB-lite"/>
    </source>
</evidence>
<sequence length="61" mass="7073">MNYKKILLAMLLVPAFYTQAKCQDNNQECTQENKHNKQNKRSKKNKCGKRYSGRCSSGRCS</sequence>
<accession>V6DG72</accession>
<keyword evidence="4" id="KW-1185">Reference proteome</keyword>
<keyword evidence="2" id="KW-0732">Signal</keyword>
<evidence type="ECO:0000313" key="4">
    <source>
        <dbReference type="Proteomes" id="UP000018769"/>
    </source>
</evidence>
<dbReference type="RefSeq" id="WP_023791979.1">
    <property type="nucleotide sequence ID" value="NC_023003.1"/>
</dbReference>
<protein>
    <submittedName>
        <fullName evidence="3">Uncharacterized protein</fullName>
    </submittedName>
</protein>
<evidence type="ECO:0000256" key="2">
    <source>
        <dbReference type="SAM" id="SignalP"/>
    </source>
</evidence>
<proteinExistence type="predicted"/>
<dbReference type="EMBL" id="HG793133">
    <property type="protein sequence ID" value="CDK30597.1"/>
    <property type="molecule type" value="Genomic_DNA"/>
</dbReference>